<dbReference type="Gene3D" id="3.40.50.720">
    <property type="entry name" value="NAD(P)-binding Rossmann-like Domain"/>
    <property type="match status" value="1"/>
</dbReference>
<dbReference type="EMBL" id="JAMSKV010000020">
    <property type="protein sequence ID" value="MCQ8280018.1"/>
    <property type="molecule type" value="Genomic_DNA"/>
</dbReference>
<reference evidence="2 3" key="1">
    <citation type="submission" date="2022-06" db="EMBL/GenBank/DDBJ databases">
        <title>Endosaccharibacter gen. nov., sp. nov., endophytic bacteria isolated from sugarcane.</title>
        <authorList>
            <person name="Pitiwittayakul N."/>
            <person name="Yukphan P."/>
            <person name="Charoenyingcharoen P."/>
            <person name="Tanasupawat S."/>
        </authorList>
    </citation>
    <scope>NUCLEOTIDE SEQUENCE [LARGE SCALE GENOMIC DNA]</scope>
    <source>
        <strain evidence="2 3">KSS8</strain>
    </source>
</reference>
<name>A0ABT1WAU6_9PROT</name>
<accession>A0ABT1WAU6</accession>
<organism evidence="2 3">
    <name type="scientific">Endosaccharibacter trunci</name>
    <dbReference type="NCBI Taxonomy" id="2812733"/>
    <lineage>
        <taxon>Bacteria</taxon>
        <taxon>Pseudomonadati</taxon>
        <taxon>Pseudomonadota</taxon>
        <taxon>Alphaproteobacteria</taxon>
        <taxon>Acetobacterales</taxon>
        <taxon>Acetobacteraceae</taxon>
        <taxon>Endosaccharibacter</taxon>
    </lineage>
</organism>
<dbReference type="NCBIfam" id="NF004513">
    <property type="entry name" value="PRK05854.1"/>
    <property type="match status" value="1"/>
</dbReference>
<comment type="caution">
    <text evidence="2">The sequence shown here is derived from an EMBL/GenBank/DDBJ whole genome shotgun (WGS) entry which is preliminary data.</text>
</comment>
<keyword evidence="3" id="KW-1185">Reference proteome</keyword>
<dbReference type="Proteomes" id="UP001524587">
    <property type="component" value="Unassembled WGS sequence"/>
</dbReference>
<evidence type="ECO:0000313" key="3">
    <source>
        <dbReference type="Proteomes" id="UP001524587"/>
    </source>
</evidence>
<dbReference type="SUPFAM" id="SSF51735">
    <property type="entry name" value="NAD(P)-binding Rossmann-fold domains"/>
    <property type="match status" value="1"/>
</dbReference>
<protein>
    <submittedName>
        <fullName evidence="2">Oxidoreductase</fullName>
    </submittedName>
</protein>
<proteinExistence type="predicted"/>
<dbReference type="InterPro" id="IPR036291">
    <property type="entry name" value="NAD(P)-bd_dom_sf"/>
</dbReference>
<dbReference type="PRINTS" id="PR00081">
    <property type="entry name" value="GDHRDH"/>
</dbReference>
<dbReference type="InterPro" id="IPR002347">
    <property type="entry name" value="SDR_fam"/>
</dbReference>
<dbReference type="PANTHER" id="PTHR43157">
    <property type="entry name" value="PHOSPHATIDYLINOSITOL-GLYCAN BIOSYNTHESIS CLASS F PROTEIN-RELATED"/>
    <property type="match status" value="1"/>
</dbReference>
<sequence>MPRWTQDDMPDMSGRTAIVTGSTAGIGAEAAMALAGRGAEVILAVRNPAKGARTRASILARHPGGSVEVEPIDLADLGSVRAFAARIVDGGRPIHVLLNNAGLGLLSRREVTKDGFEMQFGTNHLGHFVLTGLLLPALLRADAPRVVTISSVAHRRGRIDLDDLQAERRYGRSSTYAQSKLANLMFALTLDRRARAAESALLSVAAHPGISLTDFFHGAGRIGLRVSPANPISRRLGLDPARGALPGLYAATMPGIQGGDYVGPDGLGEIRGWPAPARISPHAHDRAIQERLWAASEALTGVDFEALRH</sequence>
<dbReference type="PANTHER" id="PTHR43157:SF31">
    <property type="entry name" value="PHOSPHATIDYLINOSITOL-GLYCAN BIOSYNTHESIS CLASS F PROTEIN"/>
    <property type="match status" value="1"/>
</dbReference>
<keyword evidence="1" id="KW-0560">Oxidoreductase</keyword>
<dbReference type="Pfam" id="PF00106">
    <property type="entry name" value="adh_short"/>
    <property type="match status" value="1"/>
</dbReference>
<evidence type="ECO:0000256" key="1">
    <source>
        <dbReference type="ARBA" id="ARBA00023002"/>
    </source>
</evidence>
<gene>
    <name evidence="2" type="ORF">NFI95_16365</name>
</gene>
<dbReference type="RefSeq" id="WP_422865504.1">
    <property type="nucleotide sequence ID" value="NZ_JAMSKV010000020.1"/>
</dbReference>
<evidence type="ECO:0000313" key="2">
    <source>
        <dbReference type="EMBL" id="MCQ8280018.1"/>
    </source>
</evidence>
<dbReference type="NCBIfam" id="NF004846">
    <property type="entry name" value="PRK06197.1"/>
    <property type="match status" value="1"/>
</dbReference>